<dbReference type="Gramene" id="Zm00001eb361810_T001">
    <property type="protein sequence ID" value="Zm00001eb361810_P001"/>
    <property type="gene ID" value="Zm00001eb361810"/>
</dbReference>
<dbReference type="InParanoid" id="A0A804QUW0"/>
<reference evidence="2" key="1">
    <citation type="journal article" date="2009" name="Science">
        <title>The B73 maize genome: complexity, diversity, and dynamics.</title>
        <authorList>
            <person name="Schnable P.S."/>
            <person name="Ware D."/>
            <person name="Fulton R.S."/>
            <person name="Stein J.C."/>
            <person name="Wei F."/>
            <person name="Pasternak S."/>
            <person name="Liang C."/>
            <person name="Zhang J."/>
            <person name="Fulton L."/>
            <person name="Graves T.A."/>
            <person name="Minx P."/>
            <person name="Reily A.D."/>
            <person name="Courtney L."/>
            <person name="Kruchowski S.S."/>
            <person name="Tomlinson C."/>
            <person name="Strong C."/>
            <person name="Delehaunty K."/>
            <person name="Fronick C."/>
            <person name="Courtney B."/>
            <person name="Rock S.M."/>
            <person name="Belter E."/>
            <person name="Du F."/>
            <person name="Kim K."/>
            <person name="Abbott R.M."/>
            <person name="Cotton M."/>
            <person name="Levy A."/>
            <person name="Marchetto P."/>
            <person name="Ochoa K."/>
            <person name="Jackson S.M."/>
            <person name="Gillam B."/>
            <person name="Chen W."/>
            <person name="Yan L."/>
            <person name="Higginbotham J."/>
            <person name="Cardenas M."/>
            <person name="Waligorski J."/>
            <person name="Applebaum E."/>
            <person name="Phelps L."/>
            <person name="Falcone J."/>
            <person name="Kanchi K."/>
            <person name="Thane T."/>
            <person name="Scimone A."/>
            <person name="Thane N."/>
            <person name="Henke J."/>
            <person name="Wang T."/>
            <person name="Ruppert J."/>
            <person name="Shah N."/>
            <person name="Rotter K."/>
            <person name="Hodges J."/>
            <person name="Ingenthron E."/>
            <person name="Cordes M."/>
            <person name="Kohlberg S."/>
            <person name="Sgro J."/>
            <person name="Delgado B."/>
            <person name="Mead K."/>
            <person name="Chinwalla A."/>
            <person name="Leonard S."/>
            <person name="Crouse K."/>
            <person name="Collura K."/>
            <person name="Kudrna D."/>
            <person name="Currie J."/>
            <person name="He R."/>
            <person name="Angelova A."/>
            <person name="Rajasekar S."/>
            <person name="Mueller T."/>
            <person name="Lomeli R."/>
            <person name="Scara G."/>
            <person name="Ko A."/>
            <person name="Delaney K."/>
            <person name="Wissotski M."/>
            <person name="Lopez G."/>
            <person name="Campos D."/>
            <person name="Braidotti M."/>
            <person name="Ashley E."/>
            <person name="Golser W."/>
            <person name="Kim H."/>
            <person name="Lee S."/>
            <person name="Lin J."/>
            <person name="Dujmic Z."/>
            <person name="Kim W."/>
            <person name="Talag J."/>
            <person name="Zuccolo A."/>
            <person name="Fan C."/>
            <person name="Sebastian A."/>
            <person name="Kramer M."/>
            <person name="Spiegel L."/>
            <person name="Nascimento L."/>
            <person name="Zutavern T."/>
            <person name="Miller B."/>
            <person name="Ambroise C."/>
            <person name="Muller S."/>
            <person name="Spooner W."/>
            <person name="Narechania A."/>
            <person name="Ren L."/>
            <person name="Wei S."/>
            <person name="Kumari S."/>
            <person name="Faga B."/>
            <person name="Levy M.J."/>
            <person name="McMahan L."/>
            <person name="Van Buren P."/>
            <person name="Vaughn M.W."/>
            <person name="Ying K."/>
            <person name="Yeh C.-T."/>
            <person name="Emrich S.J."/>
            <person name="Jia Y."/>
            <person name="Kalyanaraman A."/>
            <person name="Hsia A.-P."/>
            <person name="Barbazuk W.B."/>
            <person name="Baucom R.S."/>
            <person name="Brutnell T.P."/>
            <person name="Carpita N.C."/>
            <person name="Chaparro C."/>
            <person name="Chia J.-M."/>
            <person name="Deragon J.-M."/>
            <person name="Estill J.C."/>
            <person name="Fu Y."/>
            <person name="Jeddeloh J.A."/>
            <person name="Han Y."/>
            <person name="Lee H."/>
            <person name="Li P."/>
            <person name="Lisch D.R."/>
            <person name="Liu S."/>
            <person name="Liu Z."/>
            <person name="Nagel D.H."/>
            <person name="McCann M.C."/>
            <person name="SanMiguel P."/>
            <person name="Myers A.M."/>
            <person name="Nettleton D."/>
            <person name="Nguyen J."/>
            <person name="Penning B.W."/>
            <person name="Ponnala L."/>
            <person name="Schneider K.L."/>
            <person name="Schwartz D.C."/>
            <person name="Sharma A."/>
            <person name="Soderlund C."/>
            <person name="Springer N.M."/>
            <person name="Sun Q."/>
            <person name="Wang H."/>
            <person name="Waterman M."/>
            <person name="Westerman R."/>
            <person name="Wolfgruber T.K."/>
            <person name="Yang L."/>
            <person name="Yu Y."/>
            <person name="Zhang L."/>
            <person name="Zhou S."/>
            <person name="Zhu Q."/>
            <person name="Bennetzen J.L."/>
            <person name="Dawe R.K."/>
            <person name="Jiang J."/>
            <person name="Jiang N."/>
            <person name="Presting G.G."/>
            <person name="Wessler S.R."/>
            <person name="Aluru S."/>
            <person name="Martienssen R.A."/>
            <person name="Clifton S.W."/>
            <person name="McCombie W.R."/>
            <person name="Wing R.A."/>
            <person name="Wilson R.K."/>
        </authorList>
    </citation>
    <scope>NUCLEOTIDE SEQUENCE [LARGE SCALE GENOMIC DNA]</scope>
    <source>
        <strain evidence="2">cv. B73</strain>
    </source>
</reference>
<dbReference type="Proteomes" id="UP000007305">
    <property type="component" value="Chromosome 8"/>
</dbReference>
<evidence type="ECO:0000313" key="1">
    <source>
        <dbReference type="EnsemblPlants" id="Zm00001eb361810_P001"/>
    </source>
</evidence>
<dbReference type="EnsemblPlants" id="Zm00001eb361810_T001">
    <property type="protein sequence ID" value="Zm00001eb361810_P001"/>
    <property type="gene ID" value="Zm00001eb361810"/>
</dbReference>
<dbReference type="AlphaFoldDB" id="A0A804QUW0"/>
<proteinExistence type="predicted"/>
<evidence type="ECO:0000313" key="2">
    <source>
        <dbReference type="Proteomes" id="UP000007305"/>
    </source>
</evidence>
<organism evidence="1 2">
    <name type="scientific">Zea mays</name>
    <name type="common">Maize</name>
    <dbReference type="NCBI Taxonomy" id="4577"/>
    <lineage>
        <taxon>Eukaryota</taxon>
        <taxon>Viridiplantae</taxon>
        <taxon>Streptophyta</taxon>
        <taxon>Embryophyta</taxon>
        <taxon>Tracheophyta</taxon>
        <taxon>Spermatophyta</taxon>
        <taxon>Magnoliopsida</taxon>
        <taxon>Liliopsida</taxon>
        <taxon>Poales</taxon>
        <taxon>Poaceae</taxon>
        <taxon>PACMAD clade</taxon>
        <taxon>Panicoideae</taxon>
        <taxon>Andropogonodae</taxon>
        <taxon>Andropogoneae</taxon>
        <taxon>Tripsacinae</taxon>
        <taxon>Zea</taxon>
    </lineage>
</organism>
<keyword evidence="2" id="KW-1185">Reference proteome</keyword>
<reference evidence="1" key="3">
    <citation type="submission" date="2021-05" db="UniProtKB">
        <authorList>
            <consortium name="EnsemblPlants"/>
        </authorList>
    </citation>
    <scope>IDENTIFICATION</scope>
    <source>
        <strain evidence="1">cv. B73</strain>
    </source>
</reference>
<name>A0A804QUW0_MAIZE</name>
<accession>A0A804QUW0</accession>
<protein>
    <submittedName>
        <fullName evidence="1">Uncharacterized protein</fullName>
    </submittedName>
</protein>
<sequence length="99" mass="11228">MLANFISCIILSILRSITKKILILHPSNDVLFALHSYTRKSNPQCSGDRERSMILTTPYMVIIERCNSAKIMHGHLQAPAQVFHQGNVPNFDSKYSKKV</sequence>
<reference evidence="1" key="2">
    <citation type="submission" date="2019-07" db="EMBL/GenBank/DDBJ databases">
        <authorList>
            <person name="Seetharam A."/>
            <person name="Woodhouse M."/>
            <person name="Cannon E."/>
        </authorList>
    </citation>
    <scope>NUCLEOTIDE SEQUENCE [LARGE SCALE GENOMIC DNA]</scope>
    <source>
        <strain evidence="1">cv. B73</strain>
    </source>
</reference>